<dbReference type="SMART" id="SM00567">
    <property type="entry name" value="EZ_HEAT"/>
    <property type="match status" value="2"/>
</dbReference>
<dbReference type="InterPro" id="IPR011989">
    <property type="entry name" value="ARM-like"/>
</dbReference>
<dbReference type="PROSITE" id="PS51007">
    <property type="entry name" value="CYTC"/>
    <property type="match status" value="1"/>
</dbReference>
<reference evidence="7 8" key="1">
    <citation type="submission" date="2019-02" db="EMBL/GenBank/DDBJ databases">
        <title>Deep-cultivation of Planctomycetes and their phenomic and genomic characterization uncovers novel biology.</title>
        <authorList>
            <person name="Wiegand S."/>
            <person name="Jogler M."/>
            <person name="Boedeker C."/>
            <person name="Pinto D."/>
            <person name="Vollmers J."/>
            <person name="Rivas-Marin E."/>
            <person name="Kohn T."/>
            <person name="Peeters S.H."/>
            <person name="Heuer A."/>
            <person name="Rast P."/>
            <person name="Oberbeckmann S."/>
            <person name="Bunk B."/>
            <person name="Jeske O."/>
            <person name="Meyerdierks A."/>
            <person name="Storesund J.E."/>
            <person name="Kallscheuer N."/>
            <person name="Luecker S."/>
            <person name="Lage O.M."/>
            <person name="Pohl T."/>
            <person name="Merkel B.J."/>
            <person name="Hornburger P."/>
            <person name="Mueller R.-W."/>
            <person name="Bruemmer F."/>
            <person name="Labrenz M."/>
            <person name="Spormann A.M."/>
            <person name="Op den Camp H."/>
            <person name="Overmann J."/>
            <person name="Amann R."/>
            <person name="Jetten M.S.M."/>
            <person name="Mascher T."/>
            <person name="Medema M.H."/>
            <person name="Devos D.P."/>
            <person name="Kaster A.-K."/>
            <person name="Ovreas L."/>
            <person name="Rohde M."/>
            <person name="Galperin M.Y."/>
            <person name="Jogler C."/>
        </authorList>
    </citation>
    <scope>NUCLEOTIDE SEQUENCE [LARGE SCALE GENOMIC DNA]</scope>
    <source>
        <strain evidence="7 8">Mal33</strain>
    </source>
</reference>
<dbReference type="InterPro" id="IPR013428">
    <property type="entry name" value="Membrane-bound_put_N"/>
</dbReference>
<keyword evidence="2 4" id="KW-0479">Metal-binding</keyword>
<keyword evidence="1 4" id="KW-0349">Heme</keyword>
<evidence type="ECO:0000256" key="5">
    <source>
        <dbReference type="SAM" id="MobiDB-lite"/>
    </source>
</evidence>
<dbReference type="Pfam" id="PF00034">
    <property type="entry name" value="Cytochrom_C"/>
    <property type="match status" value="1"/>
</dbReference>
<dbReference type="InterPro" id="IPR013427">
    <property type="entry name" value="Haem-bd_dom_put"/>
</dbReference>
<dbReference type="InterPro" id="IPR004155">
    <property type="entry name" value="PBS_lyase_HEAT"/>
</dbReference>
<accession>A0A518ITY1</accession>
<feature type="domain" description="Cytochrome c" evidence="6">
    <location>
        <begin position="1285"/>
        <end position="1418"/>
    </location>
</feature>
<sequence>MTTTAPYVKSLTCLFIVLLSTVTFGQSDAIYQVGFAKVDITPDYPVRLNGFGFRREESEGVSQSVFARAMAISQTDAPPLVIIAVDNLGLRLSQVDRIAEQLKQSHGLPRENFALTFSHSHCAPKVNGASDNIFSQAIPPEHQEHLDRYSKEIIGLIVQAATEAIDSRQPATLHRSTGTVGFAKNRRPMGGPTDHDLPTLIARDPNTQAVRGVYVSYACHCVTLRFNQISGDWAGYAAEGIERQFPDSVALVSIGAGSDQNPIDMSVGDVSIAQRQGAEIASEVKRLAETKALPISGPLSAQLQRISLPLNPLPSREQFAELAEKNSNVAVRYNATTQLAKLDRGEPLLTEIDYPIQTFVFGNSLCMSFLAGEVCVDYSIRLKSEIDRKRYWLNTYSNDFCSYIPSERLVGEGGYGGGAEVPYFALPTTLAAGLEQRIVDEVHRQVPDEFVIPEGVQGVAPKSPKDALQSMQTHDDLEIELVAAEPLVRDPVAIDFGVDGSVWVAQMSDYGRGVYEKFEHHGQVRRLSDTTGDGQFDKAVTFVDGLRFPTDVKVWRDGLLICDAPDILLARDTDGDGVADSVDKLFSGFEIVNAQARVNSLRWGIDNWIYGSCGLFGGKILSHKTGQTHNIVGRDFRMNPDTGEIQAVAGRTQQGRSQNDWGDWFGCTNSSLLLHYASDARYDSRNALVSLPTPAGLAGGAETRRLFPPEELVQFALSGASGNATAACGLDIYRDNQLGEEYLNNAFTCEPVNQLVHRSVLQPTGIDYQVSRGQNETESEFLTSTDRWFRPVQARTGPDGSLWVVDMYRYVIEHSRWIPQATLAELDVYAGQSMGRIYRVRPKSDQPAAPTPAVSSAPFDLTGKSDLQLAMLLKSSNGTVRDLAHQMLYWNSPSDPVADQLRAIVAEAPLAASRIHALALLSAWQKLDAPTLLVALANTHDEVVRHGIRFAEPMLDDDAALRDAALRDAVIRHVAHASPRVRRQVAWSLGELQNAAAIPALTALASKTETDRYVRAAAISSLNPTNVSAMLAAYVALPPAQQQPESLQQILRTAIRLGNAEGIDASASQVLPAIANDDAAANRLLIELLDSADARIGDATIAWTPELKQAVQEAHRRAIETLDPTALALLGRYRGAATTQLLTSGDQPSVADELSMANVLDAISQRVSARHAAPLQVAAINALAKTRHPDAAELMLERYREVSASAQTAILDHLIARNDWSLTLLDTIAEGDLRANILDADRRGKLLSHADETIRQRAKSALEMAGSPSRAAILDTFQASLKLAGDVDRGRAVFRKHCSACHRVEEHGFVVGPDLTALTNRDPQWMLSAILDPNREVDARYVSWSALSEDGRVLSGLVVEENAAMIRLRESGGKEHELLRDSIEQLRASDRSLMPEGLEKDMTTQEVSDLIAYVIHSIGTPAPMAADQPLPRQAHAIAPFLLDESQSIERRQQAIDQRPGMGPAILNLLAVDLRADDLATQYKRIPWIWRVALAVGRRSDDGELHDALESSLPRSDDPLLDWQAVVIGGGLINGLTQIGQWPGDRIAAILDADPSLAPRWQQTLAMSAAMADDDAVKNGTRYDALRIVALDDPEKAIPHLKRYLGADINGELQMGAVSGLADIDAPQIAALLIESLPGLTARNRQLAIEGLLRTPTRREALKAAFAKDAKLLTAEEAKQLAQP</sequence>
<evidence type="ECO:0000256" key="2">
    <source>
        <dbReference type="ARBA" id="ARBA00022723"/>
    </source>
</evidence>
<evidence type="ECO:0000259" key="6">
    <source>
        <dbReference type="PROSITE" id="PS51007"/>
    </source>
</evidence>
<dbReference type="GO" id="GO:0020037">
    <property type="term" value="F:heme binding"/>
    <property type="evidence" value="ECO:0007669"/>
    <property type="project" value="InterPro"/>
</dbReference>
<evidence type="ECO:0000256" key="3">
    <source>
        <dbReference type="ARBA" id="ARBA00023004"/>
    </source>
</evidence>
<dbReference type="RefSeq" id="WP_145285125.1">
    <property type="nucleotide sequence ID" value="NZ_CP036318.1"/>
</dbReference>
<dbReference type="GO" id="GO:0009055">
    <property type="term" value="F:electron transfer activity"/>
    <property type="evidence" value="ECO:0007669"/>
    <property type="project" value="InterPro"/>
</dbReference>
<dbReference type="Gene3D" id="1.25.10.10">
    <property type="entry name" value="Leucine-rich Repeat Variant"/>
    <property type="match status" value="1"/>
</dbReference>
<dbReference type="InterPro" id="IPR011042">
    <property type="entry name" value="6-blade_b-propeller_TolB-like"/>
</dbReference>
<dbReference type="InterPro" id="IPR009056">
    <property type="entry name" value="Cyt_c-like_dom"/>
</dbReference>
<keyword evidence="8" id="KW-1185">Reference proteome</keyword>
<dbReference type="GO" id="GO:0046872">
    <property type="term" value="F:metal ion binding"/>
    <property type="evidence" value="ECO:0007669"/>
    <property type="project" value="UniProtKB-KW"/>
</dbReference>
<dbReference type="Gene3D" id="2.120.10.30">
    <property type="entry name" value="TolB, C-terminal domain"/>
    <property type="match status" value="1"/>
</dbReference>
<dbReference type="InterPro" id="IPR016024">
    <property type="entry name" value="ARM-type_fold"/>
</dbReference>
<dbReference type="NCBIfam" id="TIGR02603">
    <property type="entry name" value="CxxCH_TIGR02603"/>
    <property type="match status" value="1"/>
</dbReference>
<dbReference type="SUPFAM" id="SSF46626">
    <property type="entry name" value="Cytochrome c"/>
    <property type="match status" value="1"/>
</dbReference>
<proteinExistence type="predicted"/>
<dbReference type="Pfam" id="PF23500">
    <property type="entry name" value="DUF7133"/>
    <property type="match status" value="1"/>
</dbReference>
<evidence type="ECO:0000313" key="8">
    <source>
        <dbReference type="Proteomes" id="UP000316770"/>
    </source>
</evidence>
<gene>
    <name evidence="7" type="ORF">Mal33_25390</name>
</gene>
<dbReference type="Pfam" id="PF04734">
    <property type="entry name" value="Ceramidase_alk"/>
    <property type="match status" value="1"/>
</dbReference>
<evidence type="ECO:0000256" key="4">
    <source>
        <dbReference type="PROSITE-ProRule" id="PRU00433"/>
    </source>
</evidence>
<dbReference type="SUPFAM" id="SSF48371">
    <property type="entry name" value="ARM repeat"/>
    <property type="match status" value="1"/>
</dbReference>
<organism evidence="7 8">
    <name type="scientific">Rosistilla oblonga</name>
    <dbReference type="NCBI Taxonomy" id="2527990"/>
    <lineage>
        <taxon>Bacteria</taxon>
        <taxon>Pseudomonadati</taxon>
        <taxon>Planctomycetota</taxon>
        <taxon>Planctomycetia</taxon>
        <taxon>Pirellulales</taxon>
        <taxon>Pirellulaceae</taxon>
        <taxon>Rosistilla</taxon>
    </lineage>
</organism>
<feature type="region of interest" description="Disordered" evidence="5">
    <location>
        <begin position="171"/>
        <end position="197"/>
    </location>
</feature>
<dbReference type="SUPFAM" id="SSF50952">
    <property type="entry name" value="Soluble quinoprotein glucose dehydrogenase"/>
    <property type="match status" value="1"/>
</dbReference>
<dbReference type="InterPro" id="IPR036909">
    <property type="entry name" value="Cyt_c-like_dom_sf"/>
</dbReference>
<evidence type="ECO:0000313" key="7">
    <source>
        <dbReference type="EMBL" id="QDV56547.1"/>
    </source>
</evidence>
<name>A0A518ITY1_9BACT</name>
<dbReference type="EMBL" id="CP036318">
    <property type="protein sequence ID" value="QDV56547.1"/>
    <property type="molecule type" value="Genomic_DNA"/>
</dbReference>
<dbReference type="Proteomes" id="UP000316770">
    <property type="component" value="Chromosome"/>
</dbReference>
<dbReference type="InterPro" id="IPR011041">
    <property type="entry name" value="Quinoprot_gluc/sorb_DH_b-prop"/>
</dbReference>
<evidence type="ECO:0000256" key="1">
    <source>
        <dbReference type="ARBA" id="ARBA00022617"/>
    </source>
</evidence>
<keyword evidence="3 4" id="KW-0408">Iron</keyword>
<dbReference type="Pfam" id="PF13646">
    <property type="entry name" value="HEAT_2"/>
    <property type="match status" value="1"/>
</dbReference>
<dbReference type="PANTHER" id="PTHR33546:SF1">
    <property type="entry name" value="LARGE, MULTIFUNCTIONAL SECRETED PROTEIN"/>
    <property type="match status" value="1"/>
</dbReference>
<dbReference type="Gene3D" id="1.10.760.10">
    <property type="entry name" value="Cytochrome c-like domain"/>
    <property type="match status" value="1"/>
</dbReference>
<protein>
    <submittedName>
        <fullName evidence="7">Neutral/alkaline non-lysosomal ceramidase</fullName>
    </submittedName>
</protein>
<dbReference type="InterPro" id="IPR055557">
    <property type="entry name" value="DUF7133"/>
</dbReference>
<dbReference type="PANTHER" id="PTHR33546">
    <property type="entry name" value="LARGE, MULTIFUNCTIONAL SECRETED PROTEIN-RELATED"/>
    <property type="match status" value="1"/>
</dbReference>
<dbReference type="InterPro" id="IPR031329">
    <property type="entry name" value="NEUT/ALK_ceramidase_N"/>
</dbReference>
<dbReference type="NCBIfam" id="TIGR02604">
    <property type="entry name" value="Piru_Ver_Nterm"/>
    <property type="match status" value="1"/>
</dbReference>